<dbReference type="AlphaFoldDB" id="A0A8J3Z0K4"/>
<dbReference type="PANTHER" id="PTHR22576">
    <property type="entry name" value="MUCOSA ASSOCIATED LYMPHOID TISSUE LYMPHOMA TRANSLOCATION PROTEIN 1/PARACASPASE"/>
    <property type="match status" value="1"/>
</dbReference>
<proteinExistence type="predicted"/>
<dbReference type="InterPro" id="IPR029030">
    <property type="entry name" value="Caspase-like_dom_sf"/>
</dbReference>
<keyword evidence="3" id="KW-1185">Reference proteome</keyword>
<dbReference type="SUPFAM" id="SSF52129">
    <property type="entry name" value="Caspase-like"/>
    <property type="match status" value="1"/>
</dbReference>
<dbReference type="Gene3D" id="3.40.50.1460">
    <property type="match status" value="1"/>
</dbReference>
<reference evidence="2" key="1">
    <citation type="submission" date="2021-01" db="EMBL/GenBank/DDBJ databases">
        <title>Whole genome shotgun sequence of Virgisporangium aurantiacum NBRC 16421.</title>
        <authorList>
            <person name="Komaki H."/>
            <person name="Tamura T."/>
        </authorList>
    </citation>
    <scope>NUCLEOTIDE SEQUENCE</scope>
    <source>
        <strain evidence="2">NBRC 16421</strain>
    </source>
</reference>
<sequence length="672" mass="71267">MANHALVIGCDRYWDDASALEGAVRDALEVRRWLLDPERGAVPRQNLTLLLSPTPGTELPPALAGVPDATRPHIVAAVESVLMRADGDEGTLYFYFAGHGLTAEADGYDEPCLLPSDFQPRYRDPALPIRALREQFATASLARQLMIVDACRGVPAGRAFRANGLADRRPRDYSRREPDQYVLVATSAGDVAVENAEGGEFTRALLRGLNGTGTAKRWDAENERYVVRVRELFDFVRTDLARAGVAQQPRGMDSYNDPNPVLVHVPDDVVKPATLTVTLTPADAARVTTVSTFGATEHDDRVNRPPVANPLTLRLPPRTYTLRVRAPGLAARRAPAMVDLYDDTTVEIELGTGTGFPAAPTFVARPGVTPVSLDEGSTVVGPDPSALLEAVDESGRVRLGAGELTLGLVGRYRLRVVEPHGAGPDLIAEVTADRPDRYHPEPPARPPVPPLPAAGEGLMVAVVGPRGTVTADGVELSGRGAVATAVLPLPAGPAEIVLTGLLDRPLHVAAYAPGLILVDGPLVLALPAEPGSRNRSARAQRFAAAGRIAEARTVLATGPAEPLDAEPLDLTLFGLLATRDGAAAVDDVARAATILRRTAPDLPDTAVLTALARTYGNPRARPAPPDLTAVPRLSLAVDAALRLYRAARAEPPEFLRLAATTRLPAAPATTWV</sequence>
<protein>
    <recommendedName>
        <fullName evidence="1">Peptidase C14 caspase domain-containing protein</fullName>
    </recommendedName>
</protein>
<organism evidence="2 3">
    <name type="scientific">Virgisporangium aurantiacum</name>
    <dbReference type="NCBI Taxonomy" id="175570"/>
    <lineage>
        <taxon>Bacteria</taxon>
        <taxon>Bacillati</taxon>
        <taxon>Actinomycetota</taxon>
        <taxon>Actinomycetes</taxon>
        <taxon>Micromonosporales</taxon>
        <taxon>Micromonosporaceae</taxon>
        <taxon>Virgisporangium</taxon>
    </lineage>
</organism>
<evidence type="ECO:0000313" key="3">
    <source>
        <dbReference type="Proteomes" id="UP000612585"/>
    </source>
</evidence>
<comment type="caution">
    <text evidence="2">The sequence shown here is derived from an EMBL/GenBank/DDBJ whole genome shotgun (WGS) entry which is preliminary data.</text>
</comment>
<evidence type="ECO:0000259" key="1">
    <source>
        <dbReference type="Pfam" id="PF00656"/>
    </source>
</evidence>
<dbReference type="GO" id="GO:0004197">
    <property type="term" value="F:cysteine-type endopeptidase activity"/>
    <property type="evidence" value="ECO:0007669"/>
    <property type="project" value="InterPro"/>
</dbReference>
<dbReference type="InterPro" id="IPR011600">
    <property type="entry name" value="Pept_C14_caspase"/>
</dbReference>
<dbReference type="EMBL" id="BOPG01000004">
    <property type="protein sequence ID" value="GIJ53100.1"/>
    <property type="molecule type" value="Genomic_DNA"/>
</dbReference>
<dbReference type="InterPro" id="IPR052039">
    <property type="entry name" value="Caspase-related_regulators"/>
</dbReference>
<feature type="domain" description="Peptidase C14 caspase" evidence="1">
    <location>
        <begin position="3"/>
        <end position="249"/>
    </location>
</feature>
<dbReference type="RefSeq" id="WP_203986879.1">
    <property type="nucleotide sequence ID" value="NZ_BOPG01000004.1"/>
</dbReference>
<dbReference type="PANTHER" id="PTHR22576:SF37">
    <property type="entry name" value="MUCOSA-ASSOCIATED LYMPHOID TISSUE LYMPHOMA TRANSLOCATION PROTEIN 1"/>
    <property type="match status" value="1"/>
</dbReference>
<dbReference type="Proteomes" id="UP000612585">
    <property type="component" value="Unassembled WGS sequence"/>
</dbReference>
<dbReference type="GO" id="GO:0006508">
    <property type="term" value="P:proteolysis"/>
    <property type="evidence" value="ECO:0007669"/>
    <property type="project" value="InterPro"/>
</dbReference>
<accession>A0A8J3Z0K4</accession>
<evidence type="ECO:0000313" key="2">
    <source>
        <dbReference type="EMBL" id="GIJ53100.1"/>
    </source>
</evidence>
<dbReference type="Pfam" id="PF00656">
    <property type="entry name" value="Peptidase_C14"/>
    <property type="match status" value="1"/>
</dbReference>
<gene>
    <name evidence="2" type="ORF">Vau01_006160</name>
</gene>
<name>A0A8J3Z0K4_9ACTN</name>